<keyword evidence="2" id="KW-1015">Disulfide bond</keyword>
<dbReference type="GO" id="GO:0052689">
    <property type="term" value="F:carboxylic ester hydrolase activity"/>
    <property type="evidence" value="ECO:0007669"/>
    <property type="project" value="UniProtKB-ARBA"/>
</dbReference>
<comment type="caution">
    <text evidence="4">The sequence shown here is derived from an EMBL/GenBank/DDBJ whole genome shotgun (WGS) entry which is preliminary data.</text>
</comment>
<dbReference type="SMART" id="SM01110">
    <property type="entry name" value="Cutinase"/>
    <property type="match status" value="1"/>
</dbReference>
<evidence type="ECO:0000256" key="1">
    <source>
        <dbReference type="ARBA" id="ARBA00022801"/>
    </source>
</evidence>
<reference evidence="4" key="1">
    <citation type="submission" date="2019-04" db="EMBL/GenBank/DDBJ databases">
        <title>Sequencing of skin fungus with MAO and IRED activity.</title>
        <authorList>
            <person name="Marsaioli A.J."/>
            <person name="Bonatto J.M.C."/>
            <person name="Reis Junior O."/>
        </authorList>
    </citation>
    <scope>NUCLEOTIDE SEQUENCE</scope>
    <source>
        <strain evidence="4">30M1</strain>
    </source>
</reference>
<evidence type="ECO:0000256" key="3">
    <source>
        <dbReference type="SAM" id="SignalP"/>
    </source>
</evidence>
<dbReference type="Gene3D" id="3.40.50.1820">
    <property type="entry name" value="alpha/beta hydrolase"/>
    <property type="match status" value="1"/>
</dbReference>
<dbReference type="InterPro" id="IPR000675">
    <property type="entry name" value="Cutinase/axe"/>
</dbReference>
<dbReference type="EMBL" id="SWKU01000003">
    <property type="protein sequence ID" value="KAF3008945.1"/>
    <property type="molecule type" value="Genomic_DNA"/>
</dbReference>
<dbReference type="Proteomes" id="UP000801428">
    <property type="component" value="Unassembled WGS sequence"/>
</dbReference>
<evidence type="ECO:0008006" key="6">
    <source>
        <dbReference type="Google" id="ProtNLM"/>
    </source>
</evidence>
<dbReference type="InterPro" id="IPR029058">
    <property type="entry name" value="AB_hydrolase_fold"/>
</dbReference>
<gene>
    <name evidence="4" type="ORF">E8E13_011378</name>
</gene>
<protein>
    <recommendedName>
        <fullName evidence="6">Acetylxylan esterase</fullName>
    </recommendedName>
</protein>
<keyword evidence="5" id="KW-1185">Reference proteome</keyword>
<dbReference type="SUPFAM" id="SSF53474">
    <property type="entry name" value="alpha/beta-Hydrolases"/>
    <property type="match status" value="1"/>
</dbReference>
<evidence type="ECO:0000256" key="2">
    <source>
        <dbReference type="ARBA" id="ARBA00023157"/>
    </source>
</evidence>
<dbReference type="PANTHER" id="PTHR33630">
    <property type="entry name" value="CUTINASE RV1984C-RELATED-RELATED"/>
    <property type="match status" value="1"/>
</dbReference>
<accession>A0A9P4TK62</accession>
<name>A0A9P4TK62_CURKU</name>
<organism evidence="4 5">
    <name type="scientific">Curvularia kusanoi</name>
    <name type="common">Cochliobolus kusanoi</name>
    <dbReference type="NCBI Taxonomy" id="90978"/>
    <lineage>
        <taxon>Eukaryota</taxon>
        <taxon>Fungi</taxon>
        <taxon>Dikarya</taxon>
        <taxon>Ascomycota</taxon>
        <taxon>Pezizomycotina</taxon>
        <taxon>Dothideomycetes</taxon>
        <taxon>Pleosporomycetidae</taxon>
        <taxon>Pleosporales</taxon>
        <taxon>Pleosporineae</taxon>
        <taxon>Pleosporaceae</taxon>
        <taxon>Curvularia</taxon>
    </lineage>
</organism>
<evidence type="ECO:0000313" key="4">
    <source>
        <dbReference type="EMBL" id="KAF3008945.1"/>
    </source>
</evidence>
<sequence>MKFTAATALAVIGFAAASPVELAERQSCPKVYVFGARETTVPQSQPYGTAGGLVNQVLAAYPGQSGSEAIVYPACGGGAACGGISYDNSAAQGTAAVVKAVNAYNQKCPSTQIVLIGYSQGGQIMDNAICGGANQATLTGNALKAVKAAIFMGDPHNRNGLPYNVGTCKAQGFAARPAGFQCSPASTSIIQSYCDAADPYCCNGSDANTHQQYVNKYGSQALSFIKSKIA</sequence>
<dbReference type="AlphaFoldDB" id="A0A9P4TK62"/>
<keyword evidence="1" id="KW-0378">Hydrolase</keyword>
<evidence type="ECO:0000313" key="5">
    <source>
        <dbReference type="Proteomes" id="UP000801428"/>
    </source>
</evidence>
<keyword evidence="3" id="KW-0732">Signal</keyword>
<feature type="chain" id="PRO_5040109504" description="Acetylxylan esterase" evidence="3">
    <location>
        <begin position="18"/>
        <end position="230"/>
    </location>
</feature>
<dbReference type="PANTHER" id="PTHR33630:SF10">
    <property type="entry name" value="ACETYLXYLAN ESTERASE"/>
    <property type="match status" value="1"/>
</dbReference>
<proteinExistence type="predicted"/>
<dbReference type="Pfam" id="PF01083">
    <property type="entry name" value="Cutinase"/>
    <property type="match status" value="1"/>
</dbReference>
<feature type="signal peptide" evidence="3">
    <location>
        <begin position="1"/>
        <end position="17"/>
    </location>
</feature>
<dbReference type="OrthoDB" id="2586582at2759"/>